<evidence type="ECO:0000256" key="2">
    <source>
        <dbReference type="ARBA" id="ARBA00022679"/>
    </source>
</evidence>
<dbReference type="PANTHER" id="PTHR10434">
    <property type="entry name" value="1-ACYL-SN-GLYCEROL-3-PHOSPHATE ACYLTRANSFERASE"/>
    <property type="match status" value="1"/>
</dbReference>
<accession>A0A0K0Y8W5</accession>
<evidence type="ECO:0000313" key="5">
    <source>
        <dbReference type="Proteomes" id="UP000067444"/>
    </source>
</evidence>
<evidence type="ECO:0000313" key="4">
    <source>
        <dbReference type="EMBL" id="AKS47408.1"/>
    </source>
</evidence>
<dbReference type="RefSeq" id="WP_049835611.1">
    <property type="nucleotide sequence ID" value="NZ_CP012160.1"/>
</dbReference>
<dbReference type="GO" id="GO:0003841">
    <property type="term" value="F:1-acylglycerol-3-phosphate O-acyltransferase activity"/>
    <property type="evidence" value="ECO:0007669"/>
    <property type="project" value="TreeGrafter"/>
</dbReference>
<dbReference type="EMBL" id="CP012160">
    <property type="protein sequence ID" value="AKS47408.1"/>
    <property type="molecule type" value="Genomic_DNA"/>
</dbReference>
<comment type="pathway">
    <text evidence="1">Lipid metabolism.</text>
</comment>
<dbReference type="CDD" id="cd07989">
    <property type="entry name" value="LPLAT_AGPAT-like"/>
    <property type="match status" value="1"/>
</dbReference>
<dbReference type="PANTHER" id="PTHR10434:SF11">
    <property type="entry name" value="1-ACYL-SN-GLYCEROL-3-PHOSPHATE ACYLTRANSFERASE"/>
    <property type="match status" value="1"/>
</dbReference>
<dbReference type="SUPFAM" id="SSF69593">
    <property type="entry name" value="Glycerol-3-phosphate (1)-acyltransferase"/>
    <property type="match status" value="1"/>
</dbReference>
<reference evidence="4 5" key="1">
    <citation type="journal article" date="2015" name="Genome Announc.">
        <title>Closed Genome Sequence of Octadecabacter temperatus SB1, the First Mesophilic Species of the Genus Octadecabacter.</title>
        <authorList>
            <person name="Voget S."/>
            <person name="Billerbeck S."/>
            <person name="Simon M."/>
            <person name="Daniel R."/>
        </authorList>
    </citation>
    <scope>NUCLEOTIDE SEQUENCE [LARGE SCALE GENOMIC DNA]</scope>
    <source>
        <strain evidence="4 5">SB1</strain>
    </source>
</reference>
<dbReference type="GO" id="GO:0006654">
    <property type="term" value="P:phosphatidic acid biosynthetic process"/>
    <property type="evidence" value="ECO:0007669"/>
    <property type="project" value="TreeGrafter"/>
</dbReference>
<dbReference type="KEGG" id="otm:OSB_28850"/>
<dbReference type="Pfam" id="PF01553">
    <property type="entry name" value="Acyltransferase"/>
    <property type="match status" value="1"/>
</dbReference>
<name>A0A0K0Y8W5_9RHOB</name>
<evidence type="ECO:0000256" key="3">
    <source>
        <dbReference type="ARBA" id="ARBA00023315"/>
    </source>
</evidence>
<dbReference type="AlphaFoldDB" id="A0A0K0Y8W5"/>
<evidence type="ECO:0000256" key="1">
    <source>
        <dbReference type="ARBA" id="ARBA00005189"/>
    </source>
</evidence>
<keyword evidence="2 4" id="KW-0808">Transferase</keyword>
<dbReference type="InterPro" id="IPR002123">
    <property type="entry name" value="Plipid/glycerol_acylTrfase"/>
</dbReference>
<gene>
    <name evidence="4" type="ORF">OSB_28850</name>
</gene>
<dbReference type="STRING" id="1458307.OSB_28850"/>
<dbReference type="PATRIC" id="fig|1458307.3.peg.2918"/>
<keyword evidence="3 4" id="KW-0012">Acyltransferase</keyword>
<sequence length="245" mass="27209">MSYAIQWVRSLIFIVIMYFALLPWGIVFAIPAIISRKYAYLCCRSYCWFITWLAGWLIGLKCEVRGTPPQDEVLIAAKHQSFLDVLMIYGGIPAGRFIMKDILKYAPVVGQFGLRVGCIPVKRGKRGAAIKKMIADVSAGRLFPGQLIIYSQGTRIAPGVKAPYKIGTGVLYKELGQDCVPVAANVGVFWPKRGIYRKPGVAVVEFLPRIPAGLDTAEFMKILEQTVEGRSNELMREAGFTAIEE</sequence>
<proteinExistence type="predicted"/>
<dbReference type="Proteomes" id="UP000067444">
    <property type="component" value="Chromosome"/>
</dbReference>
<dbReference type="SMART" id="SM00563">
    <property type="entry name" value="PlsC"/>
    <property type="match status" value="1"/>
</dbReference>
<protein>
    <submittedName>
        <fullName evidence="4">Acyltransferase</fullName>
    </submittedName>
</protein>
<dbReference type="OrthoDB" id="5290997at2"/>
<keyword evidence="5" id="KW-1185">Reference proteome</keyword>
<organism evidence="4 5">
    <name type="scientific">Octadecabacter temperatus</name>
    <dbReference type="NCBI Taxonomy" id="1458307"/>
    <lineage>
        <taxon>Bacteria</taxon>
        <taxon>Pseudomonadati</taxon>
        <taxon>Pseudomonadota</taxon>
        <taxon>Alphaproteobacteria</taxon>
        <taxon>Rhodobacterales</taxon>
        <taxon>Roseobacteraceae</taxon>
        <taxon>Octadecabacter</taxon>
    </lineage>
</organism>